<dbReference type="InterPro" id="IPR018060">
    <property type="entry name" value="HTH_AraC"/>
</dbReference>
<evidence type="ECO:0000313" key="3">
    <source>
        <dbReference type="EMBL" id="MDH1178829.1"/>
    </source>
</evidence>
<feature type="domain" description="HTH araC/xylS-type" evidence="2">
    <location>
        <begin position="164"/>
        <end position="251"/>
    </location>
</feature>
<comment type="caution">
    <text evidence="3">The sequence shown here is derived from an EMBL/GenBank/DDBJ whole genome shotgun (WGS) entry which is preliminary data.</text>
</comment>
<evidence type="ECO:0000259" key="2">
    <source>
        <dbReference type="PROSITE" id="PS01124"/>
    </source>
</evidence>
<dbReference type="PANTHER" id="PTHR11019">
    <property type="entry name" value="HTH-TYPE TRANSCRIPTIONAL REGULATOR NIMR"/>
    <property type="match status" value="1"/>
</dbReference>
<dbReference type="PROSITE" id="PS01124">
    <property type="entry name" value="HTH_ARAC_FAMILY_2"/>
    <property type="match status" value="1"/>
</dbReference>
<dbReference type="Proteomes" id="UP001158644">
    <property type="component" value="Unassembled WGS sequence"/>
</dbReference>
<proteinExistence type="predicted"/>
<keyword evidence="1" id="KW-0238">DNA-binding</keyword>
<organism evidence="3 4">
    <name type="scientific">Achromobacter mucicolens</name>
    <dbReference type="NCBI Taxonomy" id="1389922"/>
    <lineage>
        <taxon>Bacteria</taxon>
        <taxon>Pseudomonadati</taxon>
        <taxon>Pseudomonadota</taxon>
        <taxon>Betaproteobacteria</taxon>
        <taxon>Burkholderiales</taxon>
        <taxon>Alcaligenaceae</taxon>
        <taxon>Achromobacter</taxon>
    </lineage>
</organism>
<dbReference type="Pfam" id="PF02311">
    <property type="entry name" value="AraC_binding"/>
    <property type="match status" value="1"/>
</dbReference>
<dbReference type="InterPro" id="IPR003313">
    <property type="entry name" value="AraC-bd"/>
</dbReference>
<reference evidence="3 4" key="1">
    <citation type="submission" date="2022-09" db="EMBL/GenBank/DDBJ databases">
        <title>Intensive care unit water sources are persistently colonized with multi-drug resistant bacteria and are the site of extensive horizontal gene transfer of antibiotic resistance genes.</title>
        <authorList>
            <person name="Diorio-Toth L."/>
        </authorList>
    </citation>
    <scope>NUCLEOTIDE SEQUENCE [LARGE SCALE GENOMIC DNA]</scope>
    <source>
        <strain evidence="3 4">GD03967</strain>
    </source>
</reference>
<sequence length="267" mass="28803">MMRSVPLSSKQGLIAQTGFALAASRQPRYAFQWHEHDCAMLLWPRAGALDSAWRDEEGARLRCRLVRGQALLLPSHVQHSTRAESVTQQHGELYLAPELLRSCGADGVLQLDGAAQAMLDALWMPAMSAAALPMLVQALIAQLDAGSRLQACTRAPQPPLPLARQWLALLRDRLDAGLPLPAIAESASMLGATTRSLQRACIETYGRSPITLRRFVLAQTARRRLALGESVASVSADLGFSSSGHLGRLLRAVQAGDGDWDGKAEQG</sequence>
<dbReference type="Gene3D" id="1.10.10.60">
    <property type="entry name" value="Homeodomain-like"/>
    <property type="match status" value="1"/>
</dbReference>
<name>A0ABD4YWV2_9BURK</name>
<dbReference type="PANTHER" id="PTHR11019:SF199">
    <property type="entry name" value="HTH-TYPE TRANSCRIPTIONAL REGULATOR NIMR"/>
    <property type="match status" value="1"/>
</dbReference>
<dbReference type="Pfam" id="PF12833">
    <property type="entry name" value="HTH_18"/>
    <property type="match status" value="1"/>
</dbReference>
<dbReference type="GO" id="GO:0003677">
    <property type="term" value="F:DNA binding"/>
    <property type="evidence" value="ECO:0007669"/>
    <property type="project" value="UniProtKB-KW"/>
</dbReference>
<dbReference type="EMBL" id="JAOBZK010000014">
    <property type="protein sequence ID" value="MDH1178829.1"/>
    <property type="molecule type" value="Genomic_DNA"/>
</dbReference>
<dbReference type="RefSeq" id="WP_279990920.1">
    <property type="nucleotide sequence ID" value="NZ_JAOBZK010000014.1"/>
</dbReference>
<evidence type="ECO:0000313" key="4">
    <source>
        <dbReference type="Proteomes" id="UP001158644"/>
    </source>
</evidence>
<gene>
    <name evidence="3" type="ORF">N5C72_12145</name>
</gene>
<protein>
    <submittedName>
        <fullName evidence="3">Helix-turn-helix transcriptional regulator</fullName>
    </submittedName>
</protein>
<evidence type="ECO:0000256" key="1">
    <source>
        <dbReference type="ARBA" id="ARBA00023125"/>
    </source>
</evidence>
<dbReference type="AlphaFoldDB" id="A0ABD4YWV2"/>
<accession>A0ABD4YWV2</accession>